<dbReference type="EMBL" id="JAUSVL010000001">
    <property type="protein sequence ID" value="MDQ0290948.1"/>
    <property type="molecule type" value="Genomic_DNA"/>
</dbReference>
<dbReference type="AlphaFoldDB" id="A0AAE3VIK5"/>
<evidence type="ECO:0000256" key="2">
    <source>
        <dbReference type="SAM" id="Phobius"/>
    </source>
</evidence>
<evidence type="ECO:0000313" key="4">
    <source>
        <dbReference type="Proteomes" id="UP001238163"/>
    </source>
</evidence>
<gene>
    <name evidence="3" type="ORF">J3R75_003055</name>
</gene>
<dbReference type="Proteomes" id="UP001238163">
    <property type="component" value="Unassembled WGS sequence"/>
</dbReference>
<reference evidence="3" key="1">
    <citation type="submission" date="2023-07" db="EMBL/GenBank/DDBJ databases">
        <title>Genomic Encyclopedia of Type Strains, Phase IV (KMG-IV): sequencing the most valuable type-strain genomes for metagenomic binning, comparative biology and taxonomic classification.</title>
        <authorList>
            <person name="Goeker M."/>
        </authorList>
    </citation>
    <scope>NUCLEOTIDE SEQUENCE</scope>
    <source>
        <strain evidence="3">DSM 24202</strain>
    </source>
</reference>
<keyword evidence="1" id="KW-0175">Coiled coil</keyword>
<comment type="caution">
    <text evidence="3">The sequence shown here is derived from an EMBL/GenBank/DDBJ whole genome shotgun (WGS) entry which is preliminary data.</text>
</comment>
<feature type="transmembrane region" description="Helical" evidence="2">
    <location>
        <begin position="72"/>
        <end position="92"/>
    </location>
</feature>
<keyword evidence="2" id="KW-1133">Transmembrane helix</keyword>
<protein>
    <submittedName>
        <fullName evidence="3">Uncharacterized protein</fullName>
    </submittedName>
</protein>
<feature type="coiled-coil region" evidence="1">
    <location>
        <begin position="102"/>
        <end position="129"/>
    </location>
</feature>
<organism evidence="3 4">
    <name type="scientific">Oligosphaera ethanolica</name>
    <dbReference type="NCBI Taxonomy" id="760260"/>
    <lineage>
        <taxon>Bacteria</taxon>
        <taxon>Pseudomonadati</taxon>
        <taxon>Lentisphaerota</taxon>
        <taxon>Oligosphaeria</taxon>
        <taxon>Oligosphaerales</taxon>
        <taxon>Oligosphaeraceae</taxon>
        <taxon>Oligosphaera</taxon>
    </lineage>
</organism>
<keyword evidence="2" id="KW-0812">Transmembrane</keyword>
<evidence type="ECO:0000313" key="3">
    <source>
        <dbReference type="EMBL" id="MDQ0290948.1"/>
    </source>
</evidence>
<name>A0AAE3VIK5_9BACT</name>
<proteinExistence type="predicted"/>
<evidence type="ECO:0000256" key="1">
    <source>
        <dbReference type="SAM" id="Coils"/>
    </source>
</evidence>
<keyword evidence="2" id="KW-0472">Membrane</keyword>
<dbReference type="RefSeq" id="WP_307263044.1">
    <property type="nucleotide sequence ID" value="NZ_JAUSVL010000001.1"/>
</dbReference>
<sequence>MNDDIQRAKYFLQDVGYWCKDTAVMLSRRFVKAEIETDPLLIIAIVLVVVFFLGSAFWAVSIATSRRHNPVIAFLLGLLLPWVFPVVILFALDVKGERARRREEAKKQKEREEAAARKAAEERRAAEEALAKDFHAKWTQSYFEKISRRADGSPAGPFAVDFAGQALRVEQIVEVLPTLVLVEFLNERGETQRMRIPFAKIDRWENC</sequence>
<accession>A0AAE3VIK5</accession>
<keyword evidence="4" id="KW-1185">Reference proteome</keyword>
<feature type="transmembrane region" description="Helical" evidence="2">
    <location>
        <begin position="39"/>
        <end position="60"/>
    </location>
</feature>